<feature type="transmembrane region" description="Helical" evidence="1">
    <location>
        <begin position="30"/>
        <end position="48"/>
    </location>
</feature>
<comment type="caution">
    <text evidence="2">The sequence shown here is derived from an EMBL/GenBank/DDBJ whole genome shotgun (WGS) entry which is preliminary data.</text>
</comment>
<evidence type="ECO:0000313" key="3">
    <source>
        <dbReference type="Proteomes" id="UP001516662"/>
    </source>
</evidence>
<keyword evidence="1" id="KW-1133">Transmembrane helix</keyword>
<dbReference type="EMBL" id="JADCLJ010000007">
    <property type="protein sequence ID" value="MBE4907130.1"/>
    <property type="molecule type" value="Genomic_DNA"/>
</dbReference>
<organism evidence="2 3">
    <name type="scientific">Litchfieldia luteola</name>
    <dbReference type="NCBI Taxonomy" id="682179"/>
    <lineage>
        <taxon>Bacteria</taxon>
        <taxon>Bacillati</taxon>
        <taxon>Bacillota</taxon>
        <taxon>Bacilli</taxon>
        <taxon>Bacillales</taxon>
        <taxon>Bacillaceae</taxon>
        <taxon>Litchfieldia</taxon>
    </lineage>
</organism>
<feature type="transmembrane region" description="Helical" evidence="1">
    <location>
        <begin position="54"/>
        <end position="74"/>
    </location>
</feature>
<feature type="transmembrane region" description="Helical" evidence="1">
    <location>
        <begin position="81"/>
        <end position="98"/>
    </location>
</feature>
<sequence length="180" mass="20188">MVYDGIIIALIVALIRGGKITNLSEMNMKMGWVFPILLLFQIIVFSLQNEIDWVGTYSNIAFIFVYIIGLFFLWMNRDLPGFFMIIVGVGLNFIVMLLNGGRMPVSPQAALALDPTYIDALKHSLYAKHELITSSTHLALLGDIIPLSAPYPKEQVISIGDIIMNVGVFIFIQKVLVKRR</sequence>
<feature type="transmembrane region" description="Helical" evidence="1">
    <location>
        <begin position="156"/>
        <end position="177"/>
    </location>
</feature>
<keyword evidence="1" id="KW-0472">Membrane</keyword>
<dbReference type="RefSeq" id="WP_193534606.1">
    <property type="nucleotide sequence ID" value="NZ_JADCLJ010000007.1"/>
</dbReference>
<evidence type="ECO:0000313" key="2">
    <source>
        <dbReference type="EMBL" id="MBE4907130.1"/>
    </source>
</evidence>
<gene>
    <name evidence="2" type="ORF">IMZ08_03535</name>
</gene>
<evidence type="ECO:0000256" key="1">
    <source>
        <dbReference type="SAM" id="Phobius"/>
    </source>
</evidence>
<keyword evidence="3" id="KW-1185">Reference proteome</keyword>
<name>A0ABR9QF58_9BACI</name>
<accession>A0ABR9QF58</accession>
<dbReference type="Proteomes" id="UP001516662">
    <property type="component" value="Unassembled WGS sequence"/>
</dbReference>
<dbReference type="InterPro" id="IPR035168">
    <property type="entry name" value="DUF5317"/>
</dbReference>
<reference evidence="2 3" key="1">
    <citation type="submission" date="2020-10" db="EMBL/GenBank/DDBJ databases">
        <title>Bacillus sp. HD4P25, an endophyte from a halophyte.</title>
        <authorList>
            <person name="Sun J.-Q."/>
        </authorList>
    </citation>
    <scope>NUCLEOTIDE SEQUENCE [LARGE SCALE GENOMIC DNA]</scope>
    <source>
        <strain evidence="2 3">YIM 93174</strain>
    </source>
</reference>
<proteinExistence type="predicted"/>
<feature type="transmembrane region" description="Helical" evidence="1">
    <location>
        <begin position="6"/>
        <end position="23"/>
    </location>
</feature>
<keyword evidence="1" id="KW-0812">Transmembrane</keyword>
<dbReference type="Pfam" id="PF17248">
    <property type="entry name" value="DUF5317"/>
    <property type="match status" value="1"/>
</dbReference>
<protein>
    <submittedName>
        <fullName evidence="2">DUF5317 domain-containing protein</fullName>
    </submittedName>
</protein>